<keyword evidence="5 12" id="KW-0812">Transmembrane</keyword>
<sequence length="1240" mass="130329">MTGQQVCIGRSLSSEGYLMLLTLMVAIVCLSQISSVSGITFYASIDCGPHGNCSGYACQCESGYIGPHCEYQCNDTECNGHGKCNPSYSGSYGSSFCNCDKGYGGVNCSQKFDCSSLNNCSAHGYCSYDNYCTCDYEWTAANCSLPITCNKVNNCSGHGYCSGYQACSCSQGWTGADCNSVYNCSLLNNCNGRGICSADNYCYCNSQSGYYGVDCTTPYNCSALNNCSSHGVCTNNDYCTCSAGYYGTNCSLKYECVSNDECGFPNGNCMMGSCSCVFGWGGEKCQKMICPNNCNNHGNCSSPGSCTCDNGWLGSECSYSCSGIGGCGINGYCANNNSCVCYPGWQGVNCNIAKSPNCTAFNNCSGNGDCISSYGGDDYCSCYQTYYGDKCDLKYNCSSLNNCSGHGVCTNINYCTCEAGFGGKDCSSKPNCTSLNNCSGHGVCTYDDYCICNLNYGNADCSVYNPPICPNNCSGNGTCNQYSSCDCKEGYWGYDCTITCPKTKNCNSHGFCYAQDQCSCNVGWMGEDCSVPEPNCNAVKNCSYHGVCIENNVCACYTGYDGLTCADYSCRNVSNCNGHGSCVGVDTCQCKSGWRGNSDCSAFSCEAVNNCTGLGSCIGQNQCSGNPSIKCYGVVSTSGSVCSGKGTCVGTDSCQCVSGAFGSNCNSFARIPSSQLVINSVNFESVISIPVTLTGPSTYTFKWKQVGGSPSLQLSTIAVGGIVNGPGLYINANSETFNNGMVAGETYTFQVNITRADGYSTVLESSVQVGLSPVLKATIVNPSDNSQTGVAVTTKFTATIQESYDPNDSEATLMYGYGFYTESGLKVVSVYSSSKQTNLTLPYQTGGSVTAFVYVINAQTGNQKELKFSMNVSNPTSGKSASEVNSFVQNLVTSDASVSQLSIAVQLLTTSPSSDPTVVQQRTDIKQQVITTLVSKPVTTSAERDTLLTVLVSTTQSANEVSTTSVTKTLDFLVSQPSLAQNFNPSQLGQLASQILSTAVFNSTSISTSTTSKQVRTIIDAAMTATASNLAAGQSAVKTFGNIVAVVSSNTLDNLQPTIPTNSISSVGIKSISLPTASLQSLFTNSGLPSSTLVSLSLSTAPLSMYSFTQTKLASTLARIALINSNSASAIAVANLTLPIEFNLQLGGPVENGKTPKCKYFNEVSNSFTTDGIETIVISSSEIKCRVTHLTDFAIVPETSGTPTSSGSVVKPKDTISEGSSVSATLVTLLVAIFSMFFMF</sequence>
<dbReference type="GO" id="GO:0005886">
    <property type="term" value="C:plasma membrane"/>
    <property type="evidence" value="ECO:0007669"/>
    <property type="project" value="UniProtKB-SubCell"/>
</dbReference>
<keyword evidence="4 10" id="KW-0245">EGF-like domain</keyword>
<feature type="disulfide bond" evidence="10">
    <location>
        <begin position="290"/>
        <end position="300"/>
    </location>
</feature>
<evidence type="ECO:0000256" key="5">
    <source>
        <dbReference type="ARBA" id="ARBA00022692"/>
    </source>
</evidence>
<keyword evidence="8 12" id="KW-0472">Membrane</keyword>
<evidence type="ECO:0000259" key="14">
    <source>
        <dbReference type="PROSITE" id="PS50221"/>
    </source>
</evidence>
<feature type="disulfide bond" evidence="10">
    <location>
        <begin position="169"/>
        <end position="178"/>
    </location>
</feature>
<dbReference type="RefSeq" id="XP_002674375.1">
    <property type="nucleotide sequence ID" value="XM_002674329.1"/>
</dbReference>
<evidence type="ECO:0000256" key="4">
    <source>
        <dbReference type="ARBA" id="ARBA00022536"/>
    </source>
</evidence>
<evidence type="ECO:0000256" key="7">
    <source>
        <dbReference type="ARBA" id="ARBA00022989"/>
    </source>
</evidence>
<keyword evidence="3" id="KW-1003">Cell membrane</keyword>
<keyword evidence="7 12" id="KW-1133">Transmembrane helix</keyword>
<evidence type="ECO:0000313" key="16">
    <source>
        <dbReference type="EMBL" id="EFC41631.1"/>
    </source>
</evidence>
<feature type="disulfide bond" evidence="10">
    <location>
        <begin position="382"/>
        <end position="391"/>
    </location>
</feature>
<dbReference type="Gene3D" id="2.10.25.10">
    <property type="entry name" value="Laminin"/>
    <property type="match status" value="8"/>
</dbReference>
<dbReference type="SMART" id="SM00181">
    <property type="entry name" value="EGF"/>
    <property type="match status" value="17"/>
</dbReference>
<evidence type="ECO:0000256" key="8">
    <source>
        <dbReference type="ARBA" id="ARBA00023136"/>
    </source>
</evidence>
<evidence type="ECO:0000256" key="9">
    <source>
        <dbReference type="ARBA" id="ARBA00023157"/>
    </source>
</evidence>
<evidence type="ECO:0000256" key="12">
    <source>
        <dbReference type="SAM" id="Phobius"/>
    </source>
</evidence>
<dbReference type="InterPro" id="IPR000742">
    <property type="entry name" value="EGF"/>
</dbReference>
<feature type="domain" description="EGF-like" evidence="13">
    <location>
        <begin position="465"/>
        <end position="497"/>
    </location>
</feature>
<keyword evidence="6" id="KW-0677">Repeat</keyword>
<dbReference type="InterPro" id="IPR051216">
    <property type="entry name" value="Teneurin"/>
</dbReference>
<feature type="disulfide bond" evidence="11">
    <location>
        <begin position="500"/>
        <end position="512"/>
    </location>
</feature>
<feature type="domain" description="EGF-like" evidence="13">
    <location>
        <begin position="70"/>
        <end position="109"/>
    </location>
</feature>
<feature type="disulfide bond" evidence="10">
    <location>
        <begin position="241"/>
        <end position="250"/>
    </location>
</feature>
<feature type="disulfide bond" evidence="10">
    <location>
        <begin position="452"/>
        <end position="461"/>
    </location>
</feature>
<keyword evidence="9 10" id="KW-1015">Disulfide bond</keyword>
<gene>
    <name evidence="16" type="ORF">NAEGRDRAFT_70445</name>
</gene>
<dbReference type="PROSITE" id="PS01186">
    <property type="entry name" value="EGF_2"/>
    <property type="match status" value="8"/>
</dbReference>
<feature type="domain" description="EGF-like" evidence="13">
    <location>
        <begin position="532"/>
        <end position="566"/>
    </location>
</feature>
<organism evidence="17">
    <name type="scientific">Naegleria gruberi</name>
    <name type="common">Amoeba</name>
    <dbReference type="NCBI Taxonomy" id="5762"/>
    <lineage>
        <taxon>Eukaryota</taxon>
        <taxon>Discoba</taxon>
        <taxon>Heterolobosea</taxon>
        <taxon>Tetramitia</taxon>
        <taxon>Eutetramitia</taxon>
        <taxon>Vahlkampfiidae</taxon>
        <taxon>Naegleria</taxon>
    </lineage>
</organism>
<dbReference type="InterPro" id="IPR057244">
    <property type="entry name" value="GAIN_B"/>
</dbReference>
<proteinExistence type="predicted"/>
<comment type="subcellular location">
    <subcellularLocation>
        <location evidence="1">Cell membrane</location>
    </subcellularLocation>
</comment>
<feature type="domain" description="EGF-like" evidence="13">
    <location>
        <begin position="286"/>
        <end position="318"/>
    </location>
</feature>
<evidence type="ECO:0000256" key="3">
    <source>
        <dbReference type="ARBA" id="ARBA00022475"/>
    </source>
</evidence>
<feature type="disulfide bond" evidence="11">
    <location>
        <begin position="321"/>
        <end position="333"/>
    </location>
</feature>
<feature type="domain" description="EGF-like" evidence="13">
    <location>
        <begin position="145"/>
        <end position="179"/>
    </location>
</feature>
<evidence type="ECO:0000313" key="17">
    <source>
        <dbReference type="Proteomes" id="UP000006671"/>
    </source>
</evidence>
<dbReference type="OMA" id="INGYCAN"/>
<feature type="disulfide bond" evidence="10">
    <location>
        <begin position="417"/>
        <end position="426"/>
    </location>
</feature>
<dbReference type="SMART" id="SM00303">
    <property type="entry name" value="GPS"/>
    <property type="match status" value="1"/>
</dbReference>
<feature type="domain" description="EGF-like" evidence="13">
    <location>
        <begin position="428"/>
        <end position="462"/>
    </location>
</feature>
<dbReference type="EMBL" id="GG738884">
    <property type="protein sequence ID" value="EFC41631.1"/>
    <property type="molecule type" value="Genomic_DNA"/>
</dbReference>
<feature type="disulfide bond" evidence="10">
    <location>
        <begin position="469"/>
        <end position="479"/>
    </location>
</feature>
<dbReference type="InParanoid" id="D2VNC3"/>
<feature type="disulfide bond" evidence="10">
    <location>
        <begin position="556"/>
        <end position="565"/>
    </location>
</feature>
<evidence type="ECO:0000256" key="1">
    <source>
        <dbReference type="ARBA" id="ARBA00004236"/>
    </source>
</evidence>
<feature type="domain" description="EGF-like" evidence="13">
    <location>
        <begin position="393"/>
        <end position="427"/>
    </location>
</feature>
<feature type="disulfide bond" evidence="10">
    <location>
        <begin position="308"/>
        <end position="317"/>
    </location>
</feature>
<feature type="disulfide bond" evidence="10">
    <location>
        <begin position="99"/>
        <end position="108"/>
    </location>
</feature>
<evidence type="ECO:0000256" key="6">
    <source>
        <dbReference type="ARBA" id="ARBA00022737"/>
    </source>
</evidence>
<dbReference type="PROSITE" id="PS50026">
    <property type="entry name" value="EGF_3"/>
    <property type="match status" value="11"/>
</dbReference>
<feature type="domain" description="GAIN-B" evidence="14">
    <location>
        <begin position="1043"/>
        <end position="1203"/>
    </location>
</feature>
<keyword evidence="2" id="KW-0217">Developmental protein</keyword>
<dbReference type="AlphaFoldDB" id="D2VNC3"/>
<dbReference type="GeneID" id="8851266"/>
<feature type="transmembrane region" description="Helical" evidence="12">
    <location>
        <begin position="20"/>
        <end position="43"/>
    </location>
</feature>
<name>D2VNC3_NAEGR</name>
<feature type="domain" description="DSL" evidence="15">
    <location>
        <begin position="485"/>
        <end position="529"/>
    </location>
</feature>
<feature type="domain" description="EGF-like" evidence="13">
    <location>
        <begin position="110"/>
        <end position="144"/>
    </location>
</feature>
<dbReference type="Pfam" id="PF25024">
    <property type="entry name" value="EGF_TEN"/>
    <property type="match status" value="2"/>
</dbReference>
<dbReference type="KEGG" id="ngr:NAEGRDRAFT_70445"/>
<dbReference type="Proteomes" id="UP000006671">
    <property type="component" value="Unassembled WGS sequence"/>
</dbReference>
<dbReference type="InterPro" id="IPR001774">
    <property type="entry name" value="DSL"/>
</dbReference>
<dbReference type="STRING" id="5762.D2VNC3"/>
<keyword evidence="17" id="KW-1185">Reference proteome</keyword>
<dbReference type="VEuPathDB" id="AmoebaDB:NAEGRDRAFT_70445"/>
<feature type="domain" description="EGF-like" evidence="13">
    <location>
        <begin position="354"/>
        <end position="392"/>
    </location>
</feature>
<dbReference type="GO" id="GO:0007154">
    <property type="term" value="P:cell communication"/>
    <property type="evidence" value="ECO:0007669"/>
    <property type="project" value="InterPro"/>
</dbReference>
<feature type="domain" description="EGF-like" evidence="13">
    <location>
        <begin position="217"/>
        <end position="251"/>
    </location>
</feature>
<evidence type="ECO:0000259" key="15">
    <source>
        <dbReference type="PROSITE" id="PS51051"/>
    </source>
</evidence>
<evidence type="ECO:0000259" key="13">
    <source>
        <dbReference type="PROSITE" id="PS50026"/>
    </source>
</evidence>
<accession>D2VNC3</accession>
<dbReference type="PROSITE" id="PS50221">
    <property type="entry name" value="GAIN_B"/>
    <property type="match status" value="1"/>
</dbReference>
<feature type="domain" description="EGF-like" evidence="13">
    <location>
        <begin position="180"/>
        <end position="216"/>
    </location>
</feature>
<feature type="domain" description="DSL" evidence="15">
    <location>
        <begin position="306"/>
        <end position="350"/>
    </location>
</feature>
<comment type="caution">
    <text evidence="10">Lacks conserved residue(s) required for the propagation of feature annotation.</text>
</comment>
<dbReference type="InterPro" id="IPR000203">
    <property type="entry name" value="GPS"/>
</dbReference>
<dbReference type="PROSITE" id="PS00022">
    <property type="entry name" value="EGF_1"/>
    <property type="match status" value="11"/>
</dbReference>
<evidence type="ECO:0000256" key="2">
    <source>
        <dbReference type="ARBA" id="ARBA00022473"/>
    </source>
</evidence>
<dbReference type="PANTHER" id="PTHR11219">
    <property type="entry name" value="TENEURIN AND N-ACETYLGLUCOSAMINE-1-PHOSPHODIESTER ALPHA-N-ACETYLGLUCOSAMINIDASE"/>
    <property type="match status" value="1"/>
</dbReference>
<dbReference type="PROSITE" id="PS51051">
    <property type="entry name" value="DSL"/>
    <property type="match status" value="2"/>
</dbReference>
<feature type="disulfide bond" evidence="11">
    <location>
        <begin position="341"/>
        <end position="350"/>
    </location>
</feature>
<reference evidence="16 17" key="1">
    <citation type="journal article" date="2010" name="Cell">
        <title>The genome of Naegleria gruberi illuminates early eukaryotic versatility.</title>
        <authorList>
            <person name="Fritz-Laylin L.K."/>
            <person name="Prochnik S.E."/>
            <person name="Ginger M.L."/>
            <person name="Dacks J.B."/>
            <person name="Carpenter M.L."/>
            <person name="Field M.C."/>
            <person name="Kuo A."/>
            <person name="Paredez A."/>
            <person name="Chapman J."/>
            <person name="Pham J."/>
            <person name="Shu S."/>
            <person name="Neupane R."/>
            <person name="Cipriano M."/>
            <person name="Mancuso J."/>
            <person name="Tu H."/>
            <person name="Salamov A."/>
            <person name="Lindquist E."/>
            <person name="Shapiro H."/>
            <person name="Lucas S."/>
            <person name="Grigoriev I.V."/>
            <person name="Cande W.Z."/>
            <person name="Fulton C."/>
            <person name="Rokhsar D.S."/>
            <person name="Dawson S.C."/>
        </authorList>
    </citation>
    <scope>NUCLEOTIDE SEQUENCE [LARGE SCALE GENOMIC DNA]</scope>
    <source>
        <strain evidence="16 17">NEG-M</strain>
    </source>
</reference>
<feature type="disulfide bond" evidence="10">
    <location>
        <begin position="134"/>
        <end position="143"/>
    </location>
</feature>
<feature type="disulfide bond" evidence="10">
    <location>
        <begin position="487"/>
        <end position="496"/>
    </location>
</feature>
<dbReference type="eggNOG" id="KOG1225">
    <property type="taxonomic scope" value="Eukaryota"/>
</dbReference>
<dbReference type="PANTHER" id="PTHR11219:SF70">
    <property type="entry name" value="EGF-LIKE DOMAIN-CONTAINING PROTEIN"/>
    <property type="match status" value="1"/>
</dbReference>
<protein>
    <submittedName>
        <fullName evidence="16">Predicted protein</fullName>
    </submittedName>
</protein>
<evidence type="ECO:0000256" key="10">
    <source>
        <dbReference type="PROSITE-ProRule" id="PRU00076"/>
    </source>
</evidence>
<dbReference type="OrthoDB" id="442731at2759"/>
<evidence type="ECO:0000256" key="11">
    <source>
        <dbReference type="PROSITE-ProRule" id="PRU00377"/>
    </source>
</evidence>
<feature type="disulfide bond" evidence="11">
    <location>
        <begin position="520"/>
        <end position="529"/>
    </location>
</feature>